<dbReference type="Proteomes" id="UP000822688">
    <property type="component" value="Chromosome 3"/>
</dbReference>
<comment type="caution">
    <text evidence="1">The sequence shown here is derived from an EMBL/GenBank/DDBJ whole genome shotgun (WGS) entry which is preliminary data.</text>
</comment>
<evidence type="ECO:0000313" key="1">
    <source>
        <dbReference type="EMBL" id="KAG0584966.1"/>
    </source>
</evidence>
<accession>A0A8T0IQ44</accession>
<protein>
    <submittedName>
        <fullName evidence="1">Uncharacterized protein</fullName>
    </submittedName>
</protein>
<organism evidence="1 2">
    <name type="scientific">Ceratodon purpureus</name>
    <name type="common">Fire moss</name>
    <name type="synonym">Dicranum purpureum</name>
    <dbReference type="NCBI Taxonomy" id="3225"/>
    <lineage>
        <taxon>Eukaryota</taxon>
        <taxon>Viridiplantae</taxon>
        <taxon>Streptophyta</taxon>
        <taxon>Embryophyta</taxon>
        <taxon>Bryophyta</taxon>
        <taxon>Bryophytina</taxon>
        <taxon>Bryopsida</taxon>
        <taxon>Dicranidae</taxon>
        <taxon>Pseudoditrichales</taxon>
        <taxon>Ditrichaceae</taxon>
        <taxon>Ceratodon</taxon>
    </lineage>
</organism>
<dbReference type="AlphaFoldDB" id="A0A8T0IQ44"/>
<sequence length="59" mass="6786">MLRWLCKAQSFAKMRLLILVPDHLTISNGLLTKTHTQQVSINRLLRGKNISVDVETVHF</sequence>
<proteinExistence type="predicted"/>
<gene>
    <name evidence="1" type="ORF">KC19_3G246800</name>
</gene>
<keyword evidence="2" id="KW-1185">Reference proteome</keyword>
<reference evidence="1" key="1">
    <citation type="submission" date="2020-06" db="EMBL/GenBank/DDBJ databases">
        <title>WGS assembly of Ceratodon purpureus strain R40.</title>
        <authorList>
            <person name="Carey S.B."/>
            <person name="Jenkins J."/>
            <person name="Shu S."/>
            <person name="Lovell J.T."/>
            <person name="Sreedasyam A."/>
            <person name="Maumus F."/>
            <person name="Tiley G.P."/>
            <person name="Fernandez-Pozo N."/>
            <person name="Barry K."/>
            <person name="Chen C."/>
            <person name="Wang M."/>
            <person name="Lipzen A."/>
            <person name="Daum C."/>
            <person name="Saski C.A."/>
            <person name="Payton A.C."/>
            <person name="Mcbreen J.C."/>
            <person name="Conrad R.E."/>
            <person name="Kollar L.M."/>
            <person name="Olsson S."/>
            <person name="Huttunen S."/>
            <person name="Landis J.B."/>
            <person name="Wickett N.J."/>
            <person name="Johnson M.G."/>
            <person name="Rensing S.A."/>
            <person name="Grimwood J."/>
            <person name="Schmutz J."/>
            <person name="Mcdaniel S.F."/>
        </authorList>
    </citation>
    <scope>NUCLEOTIDE SEQUENCE</scope>
    <source>
        <strain evidence="1">R40</strain>
    </source>
</reference>
<dbReference type="EMBL" id="CM026423">
    <property type="protein sequence ID" value="KAG0584966.1"/>
    <property type="molecule type" value="Genomic_DNA"/>
</dbReference>
<evidence type="ECO:0000313" key="2">
    <source>
        <dbReference type="Proteomes" id="UP000822688"/>
    </source>
</evidence>
<name>A0A8T0IQ44_CERPU</name>